<dbReference type="HAMAP" id="MF_00754">
    <property type="entry name" value="RNase_P_1"/>
    <property type="match status" value="1"/>
</dbReference>
<evidence type="ECO:0000256" key="6">
    <source>
        <dbReference type="ARBA" id="ARBA00022694"/>
    </source>
</evidence>
<dbReference type="PANTHER" id="PTHR13348:SF0">
    <property type="entry name" value="RIBONUCLEASE P PROTEIN SUBUNIT P29"/>
    <property type="match status" value="1"/>
</dbReference>
<evidence type="ECO:0000313" key="13">
    <source>
        <dbReference type="Proteomes" id="UP001162164"/>
    </source>
</evidence>
<reference evidence="12" key="1">
    <citation type="journal article" date="2023" name="Insect Mol. Biol.">
        <title>Genome sequencing provides insights into the evolution of gene families encoding plant cell wall-degrading enzymes in longhorned beetles.</title>
        <authorList>
            <person name="Shin N.R."/>
            <person name="Okamura Y."/>
            <person name="Kirsch R."/>
            <person name="Pauchet Y."/>
        </authorList>
    </citation>
    <scope>NUCLEOTIDE SEQUENCE</scope>
    <source>
        <strain evidence="12">MMC_N1</strain>
    </source>
</reference>
<evidence type="ECO:0000313" key="12">
    <source>
        <dbReference type="EMBL" id="KAJ8973009.1"/>
    </source>
</evidence>
<dbReference type="Proteomes" id="UP001162164">
    <property type="component" value="Unassembled WGS sequence"/>
</dbReference>
<dbReference type="EMBL" id="JAPWTJ010001256">
    <property type="protein sequence ID" value="KAJ8973009.1"/>
    <property type="molecule type" value="Genomic_DNA"/>
</dbReference>
<dbReference type="InterPro" id="IPR036980">
    <property type="entry name" value="RNase_P/MRP_Rpp29_sf"/>
</dbReference>
<dbReference type="InterPro" id="IPR023538">
    <property type="entry name" value="RNP1"/>
</dbReference>
<evidence type="ECO:0000256" key="1">
    <source>
        <dbReference type="ARBA" id="ARBA00002435"/>
    </source>
</evidence>
<feature type="non-terminal residue" evidence="12">
    <location>
        <position position="1"/>
    </location>
</feature>
<dbReference type="SMART" id="SM00538">
    <property type="entry name" value="POP4"/>
    <property type="match status" value="1"/>
</dbReference>
<dbReference type="Gene3D" id="2.30.30.210">
    <property type="entry name" value="Ribonuclease P/MRP, subunit p29"/>
    <property type="match status" value="1"/>
</dbReference>
<keyword evidence="5" id="KW-0963">Cytoplasm</keyword>
<proteinExistence type="inferred from homology"/>
<dbReference type="SUPFAM" id="SSF101744">
    <property type="entry name" value="Rof/RNase P subunit-like"/>
    <property type="match status" value="1"/>
</dbReference>
<evidence type="ECO:0000256" key="3">
    <source>
        <dbReference type="ARBA" id="ARBA00006181"/>
    </source>
</evidence>
<protein>
    <recommendedName>
        <fullName evidence="4">Ribonuclease P protein subunit p29</fullName>
    </recommendedName>
</protein>
<sequence>PCKQQPTPRHSAWTLFDCRPVYELYPGSSGEKSPKHRHKGPSKRPEMAILAGQTLLSQEEKAQEEKDVFNPEAENREQSLKAAERQTLREMWKEYMRQNLGLARAPSCLDQDWTSFSAIAAKSELVGAEIKVVKSKVPNQIGMSGTVVLETKMTFQIVTPQSKLKILVKDSSVFEFCLDDMRFTVYGKHIATRPSERSTKKIKTLMIPDL</sequence>
<evidence type="ECO:0000256" key="2">
    <source>
        <dbReference type="ARBA" id="ARBA00004123"/>
    </source>
</evidence>
<feature type="region of interest" description="Disordered" evidence="11">
    <location>
        <begin position="25"/>
        <end position="46"/>
    </location>
</feature>
<dbReference type="PANTHER" id="PTHR13348">
    <property type="entry name" value="RIBONUCLEASE P SUBUNIT P29"/>
    <property type="match status" value="1"/>
</dbReference>
<gene>
    <name evidence="12" type="ORF">NQ317_004607</name>
</gene>
<feature type="region of interest" description="Disordered" evidence="11">
    <location>
        <begin position="59"/>
        <end position="81"/>
    </location>
</feature>
<keyword evidence="9" id="KW-0378">Hydrolase</keyword>
<comment type="function">
    <text evidence="1">Component of ribonuclease P, a ribonucleoprotein complex that generates mature tRNA molecules by cleaving their 5'-ends.</text>
</comment>
<evidence type="ECO:0000256" key="4">
    <source>
        <dbReference type="ARBA" id="ARBA00016225"/>
    </source>
</evidence>
<name>A0ABQ9J4G1_9CUCU</name>
<keyword evidence="6" id="KW-0819">tRNA processing</keyword>
<evidence type="ECO:0000256" key="7">
    <source>
        <dbReference type="ARBA" id="ARBA00022722"/>
    </source>
</evidence>
<dbReference type="InterPro" id="IPR023534">
    <property type="entry name" value="Rof/RNase_P-like"/>
</dbReference>
<evidence type="ECO:0000256" key="10">
    <source>
        <dbReference type="ARBA" id="ARBA00046486"/>
    </source>
</evidence>
<comment type="subcellular location">
    <subcellularLocation>
        <location evidence="2">Nucleus</location>
    </subcellularLocation>
</comment>
<keyword evidence="8" id="KW-0255">Endonuclease</keyword>
<comment type="similarity">
    <text evidence="3">Belongs to the eukaryotic/archaeal RNase P protein component 1 family.</text>
</comment>
<evidence type="ECO:0000256" key="5">
    <source>
        <dbReference type="ARBA" id="ARBA00022490"/>
    </source>
</evidence>
<keyword evidence="13" id="KW-1185">Reference proteome</keyword>
<accession>A0ABQ9J4G1</accession>
<evidence type="ECO:0000256" key="11">
    <source>
        <dbReference type="SAM" id="MobiDB-lite"/>
    </source>
</evidence>
<evidence type="ECO:0000256" key="8">
    <source>
        <dbReference type="ARBA" id="ARBA00022759"/>
    </source>
</evidence>
<dbReference type="InterPro" id="IPR016848">
    <property type="entry name" value="RNase_P/MRP_Rpp29-subunit"/>
</dbReference>
<evidence type="ECO:0000256" key="9">
    <source>
        <dbReference type="ARBA" id="ARBA00022801"/>
    </source>
</evidence>
<comment type="caution">
    <text evidence="12">The sequence shown here is derived from an EMBL/GenBank/DDBJ whole genome shotgun (WGS) entry which is preliminary data.</text>
</comment>
<dbReference type="Pfam" id="PF01868">
    <property type="entry name" value="RNase_P-MRP_p29"/>
    <property type="match status" value="1"/>
</dbReference>
<comment type="subunit">
    <text evidence="10">Component of nuclear RNase P and RNase MRP ribonucleoproteins. RNase P consists of a catalytic RNA moiety and 10 different protein chains; POP1, POP4, POP5, POP7, RPP14, RPP21, RPP25, RPP30, RPP38 and RPP40. Within the RNase P complex, POP1, POP7 and RPP25 form the 'finger' subcomplex, POP5, RPP14, RPP40 and homodimeric RPP30 form the 'palm' subcomplex, and RPP21, POP4 and RPP38 form the 'wrist' subcomplex. All subunits of the RNase P complex interact with the catalytic RNA. Several subunits of RNase P are also part of the RNase MRP complex. RNase MRP consists of a catalytic RNA moiety and about 8 protein subunits; POP1, POP7, RPP25, RPP30, RPP38, RPP40 and possibly also POP4 and POP5.</text>
</comment>
<dbReference type="InterPro" id="IPR002730">
    <property type="entry name" value="Rpp29/RNP1"/>
</dbReference>
<organism evidence="12 13">
    <name type="scientific">Molorchus minor</name>
    <dbReference type="NCBI Taxonomy" id="1323400"/>
    <lineage>
        <taxon>Eukaryota</taxon>
        <taxon>Metazoa</taxon>
        <taxon>Ecdysozoa</taxon>
        <taxon>Arthropoda</taxon>
        <taxon>Hexapoda</taxon>
        <taxon>Insecta</taxon>
        <taxon>Pterygota</taxon>
        <taxon>Neoptera</taxon>
        <taxon>Endopterygota</taxon>
        <taxon>Coleoptera</taxon>
        <taxon>Polyphaga</taxon>
        <taxon>Cucujiformia</taxon>
        <taxon>Chrysomeloidea</taxon>
        <taxon>Cerambycidae</taxon>
        <taxon>Lamiinae</taxon>
        <taxon>Monochamini</taxon>
        <taxon>Molorchus</taxon>
    </lineage>
</organism>
<keyword evidence="7" id="KW-0540">Nuclease</keyword>